<dbReference type="InterPro" id="IPR014598">
    <property type="entry name" value="UCP035865"/>
</dbReference>
<dbReference type="Proteomes" id="UP000217076">
    <property type="component" value="Unassembled WGS sequence"/>
</dbReference>
<dbReference type="STRING" id="83401.SAMN05421742_102354"/>
<dbReference type="Pfam" id="PF10098">
    <property type="entry name" value="DUF2336"/>
    <property type="match status" value="1"/>
</dbReference>
<proteinExistence type="predicted"/>
<dbReference type="InterPro" id="IPR019285">
    <property type="entry name" value="DUF2336"/>
</dbReference>
<sequence length="377" mass="41193">MADKKLSVEDVNRLLADPSPDTRAETAGKLARQFDDEELSPGERELAEDIFRLMVRDAEVRVRQALAVNLKENPLLPHDLARTLADDVDSVSLPILEFSTVLTSEDLVEIVRSQGAAKQMAVARRASVAPEVSDALVDHGDEDVVATLVGNAGAEITESAMLKAVDKYGDSDKVQSPLAHRSGLPVTVAERLVTRVSEHLKTYIIRHHELPADVAADLLMQSRERATITLSTESSEDEVETLVTQLRDNGRLTPSIVVRAVCMGDIKFFEYAMALLAGIPIVNARQLIHDQGNLGLRGILEKTGLPRSIFPAVRAAVEVAAETDYDGLEDDRARYSRRMIERVLTQYGDLGVEFESGDLEYLMAKMSALPPTLASGA</sequence>
<dbReference type="EMBL" id="FNCV01000002">
    <property type="protein sequence ID" value="SDG76597.1"/>
    <property type="molecule type" value="Genomic_DNA"/>
</dbReference>
<evidence type="ECO:0000313" key="3">
    <source>
        <dbReference type="Proteomes" id="UP000217076"/>
    </source>
</evidence>
<feature type="compositionally biased region" description="Basic and acidic residues" evidence="1">
    <location>
        <begin position="1"/>
        <end position="12"/>
    </location>
</feature>
<organism evidence="2 3">
    <name type="scientific">Roseospirillum parvum</name>
    <dbReference type="NCBI Taxonomy" id="83401"/>
    <lineage>
        <taxon>Bacteria</taxon>
        <taxon>Pseudomonadati</taxon>
        <taxon>Pseudomonadota</taxon>
        <taxon>Alphaproteobacteria</taxon>
        <taxon>Rhodospirillales</taxon>
        <taxon>Rhodospirillaceae</taxon>
        <taxon>Roseospirillum</taxon>
    </lineage>
</organism>
<dbReference type="OrthoDB" id="9798569at2"/>
<evidence type="ECO:0000313" key="2">
    <source>
        <dbReference type="EMBL" id="SDG76597.1"/>
    </source>
</evidence>
<gene>
    <name evidence="2" type="ORF">SAMN05421742_102354</name>
</gene>
<protein>
    <submittedName>
        <fullName evidence="2">Uncharacterized conserved protein, DUF2336 family</fullName>
    </submittedName>
</protein>
<dbReference type="PIRSF" id="PIRSF035865">
    <property type="entry name" value="UCP035865"/>
    <property type="match status" value="1"/>
</dbReference>
<reference evidence="3" key="1">
    <citation type="submission" date="2016-10" db="EMBL/GenBank/DDBJ databases">
        <authorList>
            <person name="Varghese N."/>
            <person name="Submissions S."/>
        </authorList>
    </citation>
    <scope>NUCLEOTIDE SEQUENCE [LARGE SCALE GENOMIC DNA]</scope>
    <source>
        <strain evidence="3">930I</strain>
    </source>
</reference>
<accession>A0A1G7WXC6</accession>
<keyword evidence="3" id="KW-1185">Reference proteome</keyword>
<dbReference type="RefSeq" id="WP_092616250.1">
    <property type="nucleotide sequence ID" value="NZ_FNCV01000002.1"/>
</dbReference>
<dbReference type="AlphaFoldDB" id="A0A1G7WXC6"/>
<evidence type="ECO:0000256" key="1">
    <source>
        <dbReference type="SAM" id="MobiDB-lite"/>
    </source>
</evidence>
<feature type="region of interest" description="Disordered" evidence="1">
    <location>
        <begin position="1"/>
        <end position="37"/>
    </location>
</feature>
<name>A0A1G7WXC6_9PROT</name>